<keyword evidence="3" id="KW-0067">ATP-binding</keyword>
<dbReference type="RefSeq" id="WP_132226546.1">
    <property type="nucleotide sequence ID" value="NZ_CAUWFI010000022.1"/>
</dbReference>
<name>A0A4R3YI26_9FIRM</name>
<dbReference type="InterPro" id="IPR032423">
    <property type="entry name" value="AAA_assoc_2"/>
</dbReference>
<evidence type="ECO:0000259" key="4">
    <source>
        <dbReference type="SMART" id="SM00382"/>
    </source>
</evidence>
<dbReference type="Proteomes" id="UP000295515">
    <property type="component" value="Unassembled WGS sequence"/>
</dbReference>
<dbReference type="SMART" id="SM00382">
    <property type="entry name" value="AAA"/>
    <property type="match status" value="1"/>
</dbReference>
<dbReference type="Gene3D" id="3.40.50.300">
    <property type="entry name" value="P-loop containing nucleotide triphosphate hydrolases"/>
    <property type="match status" value="1"/>
</dbReference>
<comment type="caution">
    <text evidence="5">The sequence shown here is derived from an EMBL/GenBank/DDBJ whole genome shotgun (WGS) entry which is preliminary data.</text>
</comment>
<proteinExistence type="inferred from homology"/>
<dbReference type="Pfam" id="PF12002">
    <property type="entry name" value="MgsA_C"/>
    <property type="match status" value="1"/>
</dbReference>
<evidence type="ECO:0000256" key="3">
    <source>
        <dbReference type="ARBA" id="ARBA00022840"/>
    </source>
</evidence>
<protein>
    <submittedName>
        <fullName evidence="5">Putative ATPase</fullName>
    </submittedName>
</protein>
<comment type="similarity">
    <text evidence="1">Belongs to the AAA ATPase family. RarA/MGS1/WRNIP1 subfamily.</text>
</comment>
<evidence type="ECO:0000313" key="6">
    <source>
        <dbReference type="Proteomes" id="UP000295515"/>
    </source>
</evidence>
<dbReference type="Pfam" id="PF00004">
    <property type="entry name" value="AAA"/>
    <property type="match status" value="1"/>
</dbReference>
<dbReference type="GO" id="GO:0008047">
    <property type="term" value="F:enzyme activator activity"/>
    <property type="evidence" value="ECO:0007669"/>
    <property type="project" value="TreeGrafter"/>
</dbReference>
<dbReference type="InterPro" id="IPR027417">
    <property type="entry name" value="P-loop_NTPase"/>
</dbReference>
<dbReference type="EMBL" id="SMCQ01000040">
    <property type="protein sequence ID" value="TCV90938.1"/>
    <property type="molecule type" value="Genomic_DNA"/>
</dbReference>
<dbReference type="InterPro" id="IPR008921">
    <property type="entry name" value="DNA_pol3_clamp-load_cplx_C"/>
</dbReference>
<dbReference type="Pfam" id="PF16193">
    <property type="entry name" value="AAA_assoc_2"/>
    <property type="match status" value="1"/>
</dbReference>
<dbReference type="GO" id="GO:0005524">
    <property type="term" value="F:ATP binding"/>
    <property type="evidence" value="ECO:0007669"/>
    <property type="project" value="UniProtKB-KW"/>
</dbReference>
<sequence>MASTLAYRMRPTSLKDVLGQKHIIGEKAIFSQFVKKKHPMSCILYGPPGCGKTTLASALANDLDIPYRIFNASTGNKKEMDMIIEEAKLSGELFVIIDEVHRLNKDKQDHLLPHIENGLLVIAGCTTANPYHSINPAIRSRCQIIEVKPLSKDDIVDGLKKAIVSDKGLKNEFKVEDDVLKYIADLSSGDIRYAYNCLELASVLSDDTNITLEMVKNSIQKANAQFDKDEDQYYDTLSGLQKSIRGSDPNGAMYYFAKLIEAKDIESLERRVITTAYEDIGLANPNACMRTVMAFQAAKVIGFPEARIPLASAIIDLCLSPKSKSSENAIDAALASLATHPYPAPSYLRLTPVGLEEDEKYDYSRPELWEYIQYLPEQLKSEQFYIPWMTSNYEKALAENYRRILKHGRTSRIKELNHTKKK</sequence>
<dbReference type="AlphaFoldDB" id="A0A4R3YI26"/>
<dbReference type="Gene3D" id="1.20.272.10">
    <property type="match status" value="1"/>
</dbReference>
<dbReference type="GO" id="GO:0003677">
    <property type="term" value="F:DNA binding"/>
    <property type="evidence" value="ECO:0007669"/>
    <property type="project" value="InterPro"/>
</dbReference>
<dbReference type="GO" id="GO:0017116">
    <property type="term" value="F:single-stranded DNA helicase activity"/>
    <property type="evidence" value="ECO:0007669"/>
    <property type="project" value="TreeGrafter"/>
</dbReference>
<dbReference type="CDD" id="cd00009">
    <property type="entry name" value="AAA"/>
    <property type="match status" value="1"/>
</dbReference>
<evidence type="ECO:0000313" key="5">
    <source>
        <dbReference type="EMBL" id="TCV90938.1"/>
    </source>
</evidence>
<keyword evidence="2" id="KW-0547">Nucleotide-binding</keyword>
<dbReference type="PANTHER" id="PTHR13779">
    <property type="entry name" value="WERNER HELICASE-INTERACTING PROTEIN 1 FAMILY MEMBER"/>
    <property type="match status" value="1"/>
</dbReference>
<dbReference type="InterPro" id="IPR051314">
    <property type="entry name" value="AAA_ATPase_RarA/MGS1/WRNIP1"/>
</dbReference>
<dbReference type="InterPro" id="IPR021886">
    <property type="entry name" value="MgsA_C"/>
</dbReference>
<dbReference type="Gene3D" id="1.10.8.60">
    <property type="match status" value="1"/>
</dbReference>
<dbReference type="GeneID" id="98916902"/>
<dbReference type="GO" id="GO:0000731">
    <property type="term" value="P:DNA synthesis involved in DNA repair"/>
    <property type="evidence" value="ECO:0007669"/>
    <property type="project" value="TreeGrafter"/>
</dbReference>
<organism evidence="5 6">
    <name type="scientific">Longibaculum muris</name>
    <dbReference type="NCBI Taxonomy" id="1796628"/>
    <lineage>
        <taxon>Bacteria</taxon>
        <taxon>Bacillati</taxon>
        <taxon>Bacillota</taxon>
        <taxon>Erysipelotrichia</taxon>
        <taxon>Erysipelotrichales</taxon>
        <taxon>Coprobacillaceae</taxon>
        <taxon>Longibaculum</taxon>
    </lineage>
</organism>
<dbReference type="PANTHER" id="PTHR13779:SF7">
    <property type="entry name" value="ATPASE WRNIP1"/>
    <property type="match status" value="1"/>
</dbReference>
<evidence type="ECO:0000256" key="2">
    <source>
        <dbReference type="ARBA" id="ARBA00022741"/>
    </source>
</evidence>
<feature type="domain" description="AAA+ ATPase" evidence="4">
    <location>
        <begin position="38"/>
        <end position="150"/>
    </location>
</feature>
<dbReference type="FunFam" id="1.20.272.10:FF:000001">
    <property type="entry name" value="Putative AAA family ATPase"/>
    <property type="match status" value="1"/>
</dbReference>
<dbReference type="GO" id="GO:0016887">
    <property type="term" value="F:ATP hydrolysis activity"/>
    <property type="evidence" value="ECO:0007669"/>
    <property type="project" value="InterPro"/>
</dbReference>
<keyword evidence="6" id="KW-1185">Reference proteome</keyword>
<evidence type="ECO:0000256" key="1">
    <source>
        <dbReference type="ARBA" id="ARBA00008959"/>
    </source>
</evidence>
<dbReference type="CDD" id="cd18139">
    <property type="entry name" value="HLD_clamp_RarA"/>
    <property type="match status" value="1"/>
</dbReference>
<dbReference type="Gene3D" id="1.10.3710.10">
    <property type="entry name" value="DNA polymerase III clamp loader subunits, C-terminal domain"/>
    <property type="match status" value="1"/>
</dbReference>
<reference evidence="5 6" key="1">
    <citation type="submission" date="2019-03" db="EMBL/GenBank/DDBJ databases">
        <title>Genomic Encyclopedia of Type Strains, Phase IV (KMG-IV): sequencing the most valuable type-strain genomes for metagenomic binning, comparative biology and taxonomic classification.</title>
        <authorList>
            <person name="Goeker M."/>
        </authorList>
    </citation>
    <scope>NUCLEOTIDE SEQUENCE [LARGE SCALE GENOMIC DNA]</scope>
    <source>
        <strain evidence="5 6">DSM 29487</strain>
    </source>
</reference>
<dbReference type="SUPFAM" id="SSF52540">
    <property type="entry name" value="P-loop containing nucleoside triphosphate hydrolases"/>
    <property type="match status" value="1"/>
</dbReference>
<accession>A0A4R3YI26</accession>
<dbReference type="InterPro" id="IPR003593">
    <property type="entry name" value="AAA+_ATPase"/>
</dbReference>
<dbReference type="GO" id="GO:0006261">
    <property type="term" value="P:DNA-templated DNA replication"/>
    <property type="evidence" value="ECO:0007669"/>
    <property type="project" value="TreeGrafter"/>
</dbReference>
<dbReference type="InterPro" id="IPR003959">
    <property type="entry name" value="ATPase_AAA_core"/>
</dbReference>
<dbReference type="SUPFAM" id="SSF48019">
    <property type="entry name" value="post-AAA+ oligomerization domain-like"/>
    <property type="match status" value="1"/>
</dbReference>
<gene>
    <name evidence="5" type="ORF">EDD60_14011</name>
</gene>